<gene>
    <name evidence="8" type="ORF">EHT25_31190</name>
</gene>
<dbReference type="PROSITE" id="PS51257">
    <property type="entry name" value="PROKAR_LIPOPROTEIN"/>
    <property type="match status" value="1"/>
</dbReference>
<evidence type="ECO:0000256" key="5">
    <source>
        <dbReference type="ARBA" id="ARBA00023237"/>
    </source>
</evidence>
<evidence type="ECO:0000259" key="6">
    <source>
        <dbReference type="Pfam" id="PF07980"/>
    </source>
</evidence>
<keyword evidence="3" id="KW-0732">Signal</keyword>
<dbReference type="GO" id="GO:0009279">
    <property type="term" value="C:cell outer membrane"/>
    <property type="evidence" value="ECO:0007669"/>
    <property type="project" value="UniProtKB-SubCell"/>
</dbReference>
<organism evidence="8 9">
    <name type="scientific">Larkinella rosea</name>
    <dbReference type="NCBI Taxonomy" id="2025312"/>
    <lineage>
        <taxon>Bacteria</taxon>
        <taxon>Pseudomonadati</taxon>
        <taxon>Bacteroidota</taxon>
        <taxon>Cytophagia</taxon>
        <taxon>Cytophagales</taxon>
        <taxon>Spirosomataceae</taxon>
        <taxon>Larkinella</taxon>
    </lineage>
</organism>
<accession>A0A3P1BAT2</accession>
<comment type="subcellular location">
    <subcellularLocation>
        <location evidence="1">Cell outer membrane</location>
    </subcellularLocation>
</comment>
<keyword evidence="5" id="KW-0998">Cell outer membrane</keyword>
<feature type="domain" description="SusD-like N-terminal" evidence="7">
    <location>
        <begin position="93"/>
        <end position="212"/>
    </location>
</feature>
<dbReference type="Pfam" id="PF14322">
    <property type="entry name" value="SusD-like_3"/>
    <property type="match status" value="1"/>
</dbReference>
<dbReference type="Proteomes" id="UP000271925">
    <property type="component" value="Unassembled WGS sequence"/>
</dbReference>
<feature type="domain" description="RagB/SusD" evidence="6">
    <location>
        <begin position="312"/>
        <end position="481"/>
    </location>
</feature>
<protein>
    <submittedName>
        <fullName evidence="8">RagB/SusD family nutrient uptake outer membrane protein</fullName>
    </submittedName>
</protein>
<evidence type="ECO:0000313" key="9">
    <source>
        <dbReference type="Proteomes" id="UP000271925"/>
    </source>
</evidence>
<sequence>MKNIRLLLTIPAFLAFGCESQLDLSPVTNLTNATYYKNADDARAALGACYNAIGNLDPNIDITTTDDAIPFLTGDANRPLLWRYNLTPANSLIGAYVPAYRGINRSNTVIDRLPGIAMDEALKKRYVAEAKFLRALHYFNLVRYYGDVPLVTAETASLDGLEIARSPVADVYALIEADLKEAESVLPKSYSAAETGRATQGAAKGILAKVYLTRAGTTPGSPYWAQAAAKAKEVVDLGVYDLYANFADAFALSARGGRENIFEVQYITDVRGHGIGRNFGVRQALIYPSGGAGIARVSASLFNAYTAADKRKAVTFLTSYVYNNVTTNLSVTDPDPTKAVSFQKLWDKTAKTSGGEGTSIPILRFADVLLMQAEALNEANNGPTPEAYAALNRVRTRAGLTPLAGLSAAQFREAVWLERRLELACENSRRFDLVRTNRLVEAVKAENSFNRNATIQPFHNLLPIPQTDMDANPKLVQNPGY</sequence>
<comment type="caution">
    <text evidence="8">The sequence shown here is derived from an EMBL/GenBank/DDBJ whole genome shotgun (WGS) entry which is preliminary data.</text>
</comment>
<dbReference type="InterPro" id="IPR012944">
    <property type="entry name" value="SusD_RagB_dom"/>
</dbReference>
<name>A0A3P1BAT2_9BACT</name>
<evidence type="ECO:0000256" key="2">
    <source>
        <dbReference type="ARBA" id="ARBA00006275"/>
    </source>
</evidence>
<evidence type="ECO:0000313" key="8">
    <source>
        <dbReference type="EMBL" id="RRA98134.1"/>
    </source>
</evidence>
<keyword evidence="4" id="KW-0472">Membrane</keyword>
<dbReference type="InterPro" id="IPR033985">
    <property type="entry name" value="SusD-like_N"/>
</dbReference>
<dbReference type="Pfam" id="PF07980">
    <property type="entry name" value="SusD_RagB"/>
    <property type="match status" value="1"/>
</dbReference>
<reference evidence="8 9" key="1">
    <citation type="submission" date="2018-11" db="EMBL/GenBank/DDBJ databases">
        <authorList>
            <person name="Zhou Z."/>
            <person name="Wang G."/>
        </authorList>
    </citation>
    <scope>NUCLEOTIDE SEQUENCE [LARGE SCALE GENOMIC DNA]</scope>
    <source>
        <strain evidence="8 9">KCTC52004</strain>
    </source>
</reference>
<dbReference type="RefSeq" id="WP_124879374.1">
    <property type="nucleotide sequence ID" value="NZ_RQJO01000016.1"/>
</dbReference>
<dbReference type="CDD" id="cd08977">
    <property type="entry name" value="SusD"/>
    <property type="match status" value="1"/>
</dbReference>
<comment type="similarity">
    <text evidence="2">Belongs to the SusD family.</text>
</comment>
<evidence type="ECO:0000256" key="1">
    <source>
        <dbReference type="ARBA" id="ARBA00004442"/>
    </source>
</evidence>
<dbReference type="InterPro" id="IPR011990">
    <property type="entry name" value="TPR-like_helical_dom_sf"/>
</dbReference>
<evidence type="ECO:0000256" key="4">
    <source>
        <dbReference type="ARBA" id="ARBA00023136"/>
    </source>
</evidence>
<dbReference type="AlphaFoldDB" id="A0A3P1BAT2"/>
<evidence type="ECO:0000259" key="7">
    <source>
        <dbReference type="Pfam" id="PF14322"/>
    </source>
</evidence>
<proteinExistence type="inferred from homology"/>
<keyword evidence="9" id="KW-1185">Reference proteome</keyword>
<dbReference type="OrthoDB" id="636214at2"/>
<dbReference type="Gene3D" id="1.25.40.390">
    <property type="match status" value="1"/>
</dbReference>
<evidence type="ECO:0000256" key="3">
    <source>
        <dbReference type="ARBA" id="ARBA00022729"/>
    </source>
</evidence>
<dbReference type="SUPFAM" id="SSF48452">
    <property type="entry name" value="TPR-like"/>
    <property type="match status" value="1"/>
</dbReference>
<dbReference type="EMBL" id="RQJO01000016">
    <property type="protein sequence ID" value="RRA98134.1"/>
    <property type="molecule type" value="Genomic_DNA"/>
</dbReference>